<proteinExistence type="predicted"/>
<dbReference type="AlphaFoldDB" id="A0A2T0S961"/>
<comment type="caution">
    <text evidence="1">The sequence shown here is derived from an EMBL/GenBank/DDBJ whole genome shotgun (WGS) entry which is preliminary data.</text>
</comment>
<dbReference type="RefSeq" id="WP_281260444.1">
    <property type="nucleotide sequence ID" value="NZ_PVZG01000005.1"/>
</dbReference>
<accession>A0A2T0S961</accession>
<evidence type="ECO:0000313" key="2">
    <source>
        <dbReference type="Proteomes" id="UP000239209"/>
    </source>
</evidence>
<keyword evidence="2" id="KW-1185">Reference proteome</keyword>
<organism evidence="1 2">
    <name type="scientific">Pseudosporangium ferrugineum</name>
    <dbReference type="NCBI Taxonomy" id="439699"/>
    <lineage>
        <taxon>Bacteria</taxon>
        <taxon>Bacillati</taxon>
        <taxon>Actinomycetota</taxon>
        <taxon>Actinomycetes</taxon>
        <taxon>Micromonosporales</taxon>
        <taxon>Micromonosporaceae</taxon>
        <taxon>Pseudosporangium</taxon>
    </lineage>
</organism>
<dbReference type="EMBL" id="PVZG01000005">
    <property type="protein sequence ID" value="PRY29853.1"/>
    <property type="molecule type" value="Genomic_DNA"/>
</dbReference>
<name>A0A2T0S961_9ACTN</name>
<evidence type="ECO:0000313" key="1">
    <source>
        <dbReference type="EMBL" id="PRY29853.1"/>
    </source>
</evidence>
<reference evidence="1 2" key="1">
    <citation type="submission" date="2018-03" db="EMBL/GenBank/DDBJ databases">
        <title>Genomic Encyclopedia of Archaeal and Bacterial Type Strains, Phase II (KMG-II): from individual species to whole genera.</title>
        <authorList>
            <person name="Goeker M."/>
        </authorList>
    </citation>
    <scope>NUCLEOTIDE SEQUENCE [LARGE SCALE GENOMIC DNA]</scope>
    <source>
        <strain evidence="1 2">DSM 45348</strain>
    </source>
</reference>
<gene>
    <name evidence="1" type="ORF">CLV70_10521</name>
</gene>
<protein>
    <submittedName>
        <fullName evidence="1">Uncharacterized protein</fullName>
    </submittedName>
</protein>
<dbReference type="Proteomes" id="UP000239209">
    <property type="component" value="Unassembled WGS sequence"/>
</dbReference>
<sequence>MGKVVADISVSPDGFVTGPGAGPARLGGRVTFVASPTGWTE</sequence>